<dbReference type="OrthoDB" id="5340002at2"/>
<reference evidence="4" key="1">
    <citation type="submission" date="2017-05" db="EMBL/GenBank/DDBJ databases">
        <title>Dechlorination kinetics govern the competition between two new strains of the genus Sulfurospirillum.</title>
        <authorList>
            <person name="Buttet G.F."/>
            <person name="Murray A.M."/>
            <person name="Goris T."/>
            <person name="Burion M."/>
            <person name="Lin B."/>
            <person name="Rolle M."/>
            <person name="Maillard J."/>
        </authorList>
    </citation>
    <scope>NUCLEOTIDE SEQUENCE [LARGE SCALE GENOMIC DNA]</scope>
    <source>
        <strain evidence="4">SL2-1</strain>
    </source>
</reference>
<reference evidence="3" key="5">
    <citation type="journal article" date="2020" name="MicrobiologyOpen">
        <title>Tetrachloroethene respiration in Sulfurospirillum species is regulated by a two-component system as unraveled by comparative genomics, transcriptomics, and regulator binding studies.</title>
        <authorList>
            <person name="Esken J."/>
            <person name="Goris T."/>
            <person name="Gadkari J."/>
            <person name="Bischler T."/>
            <person name="Forstner K.U."/>
            <person name="Sharma C.M."/>
            <person name="Diekert G."/>
            <person name="Schubert T."/>
        </authorList>
    </citation>
    <scope>NUCLEOTIDE SEQUENCE</scope>
    <source>
        <strain evidence="3">JPD-1</strain>
    </source>
</reference>
<keyword evidence="1" id="KW-0472">Membrane</keyword>
<keyword evidence="1" id="KW-0812">Transmembrane</keyword>
<keyword evidence="4" id="KW-1185">Reference proteome</keyword>
<accession>A0A290HBC2</accession>
<protein>
    <submittedName>
        <fullName evidence="3">Membrane protein</fullName>
    </submittedName>
</protein>
<name>A0A1Y0HKL7_9BACT</name>
<gene>
    <name evidence="2" type="ORF">Sdiek1_0604</name>
    <name evidence="3" type="ORF">SJPD1_0600</name>
</gene>
<accession>A0A1Y0HKL7</accession>
<reference evidence="5" key="2">
    <citation type="submission" date="2017-09" db="EMBL/GenBank/DDBJ databases">
        <title>The complete genome of Sulfurospirillum sp. JPD-1.</title>
        <authorList>
            <person name="Goris T."/>
        </authorList>
    </citation>
    <scope>NUCLEOTIDE SEQUENCE [LARGE SCALE GENOMIC DNA]</scope>
    <source>
        <strain evidence="5">JPD-1</strain>
    </source>
</reference>
<sequence length="119" mass="13157">MQLLLLLALVFLIASVIAAKKSTFSKKAKGGLFIVLALLLALAWWYEAQSRQNSEENRLMISAFKQGKSLYCDGREISSDTFVFVNGTLSFIANNNNQNDRGVVIDIATCTLEKVKVNP</sequence>
<evidence type="ECO:0000313" key="3">
    <source>
        <dbReference type="EMBL" id="ATB68715.1"/>
    </source>
</evidence>
<organism evidence="2 4">
    <name type="scientific">Sulfurospirillum diekertiae</name>
    <dbReference type="NCBI Taxonomy" id="1854492"/>
    <lineage>
        <taxon>Bacteria</taxon>
        <taxon>Pseudomonadati</taxon>
        <taxon>Campylobacterota</taxon>
        <taxon>Epsilonproteobacteria</taxon>
        <taxon>Campylobacterales</taxon>
        <taxon>Sulfurospirillaceae</taxon>
        <taxon>Sulfurospirillum</taxon>
    </lineage>
</organism>
<evidence type="ECO:0000313" key="4">
    <source>
        <dbReference type="Proteomes" id="UP000196005"/>
    </source>
</evidence>
<evidence type="ECO:0000313" key="5">
    <source>
        <dbReference type="Proteomes" id="UP000217349"/>
    </source>
</evidence>
<dbReference type="EMBL" id="CP023275">
    <property type="protein sequence ID" value="ATB68715.1"/>
    <property type="molecule type" value="Genomic_DNA"/>
</dbReference>
<proteinExistence type="predicted"/>
<evidence type="ECO:0000313" key="2">
    <source>
        <dbReference type="EMBL" id="ARU47773.1"/>
    </source>
</evidence>
<dbReference type="Proteomes" id="UP000196005">
    <property type="component" value="Chromosome"/>
</dbReference>
<dbReference type="EMBL" id="CP021416">
    <property type="protein sequence ID" value="ARU47773.1"/>
    <property type="molecule type" value="Genomic_DNA"/>
</dbReference>
<dbReference type="AlphaFoldDB" id="A0A1Y0HKL7"/>
<dbReference type="RefSeq" id="WP_087437823.1">
    <property type="nucleotide sequence ID" value="NZ_CP021416.1"/>
</dbReference>
<reference evidence="3" key="3">
    <citation type="submission" date="2017-09" db="EMBL/GenBank/DDBJ databases">
        <authorList>
            <person name="Goris T."/>
        </authorList>
    </citation>
    <scope>NUCLEOTIDE SEQUENCE</scope>
    <source>
        <strain evidence="3">JPD-1</strain>
    </source>
</reference>
<dbReference type="Proteomes" id="UP000217349">
    <property type="component" value="Chromosome"/>
</dbReference>
<feature type="transmembrane region" description="Helical" evidence="1">
    <location>
        <begin position="28"/>
        <end position="46"/>
    </location>
</feature>
<dbReference type="KEGG" id="suls:Sdiek1_0604"/>
<keyword evidence="1" id="KW-1133">Transmembrane helix</keyword>
<reference evidence="2" key="4">
    <citation type="journal article" date="2018" name="FEMS Microbiol. Ecol.">
        <title>Coexistence of two distinct Sulfurospirillum populations respiring tetrachloroethene-genomic and kinetic considerations. .</title>
        <authorList>
            <person name="Buttet G.F."/>
            <person name="Murray A.M."/>
            <person name="Goris T."/>
            <person name="Burion M."/>
            <person name="Jin B."/>
            <person name="Rolle M."/>
            <person name="Holliger C."/>
            <person name="Maillard J."/>
        </authorList>
    </citation>
    <scope>NUCLEOTIDE SEQUENCE</scope>
    <source>
        <strain evidence="2">SL2-1</strain>
    </source>
</reference>
<evidence type="ECO:0000256" key="1">
    <source>
        <dbReference type="SAM" id="Phobius"/>
    </source>
</evidence>
<dbReference type="KEGG" id="sulj:SJPD1_0600"/>